<organism evidence="16 17">
    <name type="scientific">Lactobacillus intestinalis</name>
    <dbReference type="NCBI Taxonomy" id="151781"/>
    <lineage>
        <taxon>Bacteria</taxon>
        <taxon>Bacillati</taxon>
        <taxon>Bacillota</taxon>
        <taxon>Bacilli</taxon>
        <taxon>Lactobacillales</taxon>
        <taxon>Lactobacillaceae</taxon>
        <taxon>Lactobacillus</taxon>
    </lineage>
</organism>
<evidence type="ECO:0000313" key="17">
    <source>
        <dbReference type="Proteomes" id="UP000309117"/>
    </source>
</evidence>
<evidence type="ECO:0000256" key="14">
    <source>
        <dbReference type="PIRNR" id="PIRNR004491"/>
    </source>
</evidence>
<keyword evidence="7 14" id="KW-0547">Nucleotide-binding</keyword>
<evidence type="ECO:0000256" key="5">
    <source>
        <dbReference type="ARBA" id="ARBA00022679"/>
    </source>
</evidence>
<dbReference type="AlphaFoldDB" id="A0A4S2BLR7"/>
<evidence type="ECO:0000256" key="12">
    <source>
        <dbReference type="ARBA" id="ARBA00047880"/>
    </source>
</evidence>
<comment type="pathway">
    <text evidence="1 14">Cofactor biosynthesis; FAD biosynthesis; FAD from FMN: step 1/1.</text>
</comment>
<dbReference type="InterPro" id="IPR015864">
    <property type="entry name" value="FAD_synthase"/>
</dbReference>
<evidence type="ECO:0000313" key="16">
    <source>
        <dbReference type="EMBL" id="TGY15788.1"/>
    </source>
</evidence>
<keyword evidence="4 14" id="KW-0288">FMN</keyword>
<evidence type="ECO:0000256" key="11">
    <source>
        <dbReference type="ARBA" id="ARBA00023268"/>
    </source>
</evidence>
<dbReference type="FunFam" id="3.40.50.620:FF:000021">
    <property type="entry name" value="Riboflavin biosynthesis protein"/>
    <property type="match status" value="1"/>
</dbReference>
<reference evidence="16 17" key="1">
    <citation type="submission" date="2019-04" db="EMBL/GenBank/DDBJ databases">
        <title>Microbes associate with the intestines of laboratory mice.</title>
        <authorList>
            <person name="Navarre W."/>
            <person name="Wong E."/>
            <person name="Huang K."/>
            <person name="Tropini C."/>
            <person name="Ng K."/>
            <person name="Yu B."/>
        </authorList>
    </citation>
    <scope>NUCLEOTIDE SEQUENCE [LARGE SCALE GENOMIC DNA]</scope>
    <source>
        <strain evidence="16 17">NM61_E11</strain>
    </source>
</reference>
<dbReference type="SUPFAM" id="SSF82114">
    <property type="entry name" value="Riboflavin kinase-like"/>
    <property type="match status" value="1"/>
</dbReference>
<evidence type="ECO:0000256" key="10">
    <source>
        <dbReference type="ARBA" id="ARBA00022840"/>
    </source>
</evidence>
<dbReference type="Gene3D" id="3.40.50.620">
    <property type="entry name" value="HUPs"/>
    <property type="match status" value="1"/>
</dbReference>
<dbReference type="InterPro" id="IPR002606">
    <property type="entry name" value="Riboflavin_kinase_bac"/>
</dbReference>
<protein>
    <recommendedName>
        <fullName evidence="14">Riboflavin biosynthesis protein</fullName>
    </recommendedName>
    <domain>
        <recommendedName>
            <fullName evidence="14">Riboflavin kinase</fullName>
            <ecNumber evidence="14">2.7.1.26</ecNumber>
        </recommendedName>
        <alternativeName>
            <fullName evidence="14">Flavokinase</fullName>
        </alternativeName>
    </domain>
    <domain>
        <recommendedName>
            <fullName evidence="14">FMN adenylyltransferase</fullName>
            <ecNumber evidence="14">2.7.7.2</ecNumber>
        </recommendedName>
        <alternativeName>
            <fullName evidence="14">FAD pyrophosphorylase</fullName>
        </alternativeName>
        <alternativeName>
            <fullName evidence="14">FAD synthase</fullName>
        </alternativeName>
    </domain>
</protein>
<dbReference type="NCBIfam" id="NF004162">
    <property type="entry name" value="PRK05627.1-5"/>
    <property type="match status" value="1"/>
</dbReference>
<dbReference type="PIRSF" id="PIRSF004491">
    <property type="entry name" value="FAD_Synth"/>
    <property type="match status" value="1"/>
</dbReference>
<dbReference type="GO" id="GO:0009231">
    <property type="term" value="P:riboflavin biosynthetic process"/>
    <property type="evidence" value="ECO:0007669"/>
    <property type="project" value="InterPro"/>
</dbReference>
<evidence type="ECO:0000256" key="8">
    <source>
        <dbReference type="ARBA" id="ARBA00022777"/>
    </source>
</evidence>
<keyword evidence="6 14" id="KW-0548">Nucleotidyltransferase</keyword>
<dbReference type="InterPro" id="IPR015865">
    <property type="entry name" value="Riboflavin_kinase_bac/euk"/>
</dbReference>
<dbReference type="InterPro" id="IPR023468">
    <property type="entry name" value="Riboflavin_kinase"/>
</dbReference>
<dbReference type="InterPro" id="IPR014729">
    <property type="entry name" value="Rossmann-like_a/b/a_fold"/>
</dbReference>
<dbReference type="PANTHER" id="PTHR22749:SF6">
    <property type="entry name" value="RIBOFLAVIN KINASE"/>
    <property type="match status" value="1"/>
</dbReference>
<dbReference type="Proteomes" id="UP000309117">
    <property type="component" value="Unassembled WGS sequence"/>
</dbReference>
<dbReference type="EMBL" id="SRYV01000007">
    <property type="protein sequence ID" value="TGY15788.1"/>
    <property type="molecule type" value="Genomic_DNA"/>
</dbReference>
<comment type="catalytic activity">
    <reaction evidence="13 14">
        <text>FMN + ATP + H(+) = FAD + diphosphate</text>
        <dbReference type="Rhea" id="RHEA:17237"/>
        <dbReference type="ChEBI" id="CHEBI:15378"/>
        <dbReference type="ChEBI" id="CHEBI:30616"/>
        <dbReference type="ChEBI" id="CHEBI:33019"/>
        <dbReference type="ChEBI" id="CHEBI:57692"/>
        <dbReference type="ChEBI" id="CHEBI:58210"/>
        <dbReference type="EC" id="2.7.7.2"/>
    </reaction>
</comment>
<dbReference type="Gene3D" id="2.40.30.30">
    <property type="entry name" value="Riboflavin kinase-like"/>
    <property type="match status" value="1"/>
</dbReference>
<evidence type="ECO:0000256" key="1">
    <source>
        <dbReference type="ARBA" id="ARBA00004726"/>
    </source>
</evidence>
<dbReference type="UniPathway" id="UPA00277">
    <property type="reaction ID" value="UER00407"/>
</dbReference>
<dbReference type="InterPro" id="IPR023465">
    <property type="entry name" value="Riboflavin_kinase_dom_sf"/>
</dbReference>
<keyword evidence="10 14" id="KW-0067">ATP-binding</keyword>
<dbReference type="SMART" id="SM00904">
    <property type="entry name" value="Flavokinase"/>
    <property type="match status" value="1"/>
</dbReference>
<keyword evidence="8 14" id="KW-0418">Kinase</keyword>
<dbReference type="UniPathway" id="UPA00276">
    <property type="reaction ID" value="UER00406"/>
</dbReference>
<comment type="caution">
    <text evidence="16">The sequence shown here is derived from an EMBL/GenBank/DDBJ whole genome shotgun (WGS) entry which is preliminary data.</text>
</comment>
<sequence length="314" mass="35782">MQVIHLPYPVKSNIIPSKIILVLGFFDGVHLGHQHLITVAKDIAQEKKLPLAVMTFDRHPREVYANKSNFKYIDTIDEKAEKMANLGVDYLLIAPFTEGFSKISGQEFVDNVIVKLNADTVVAGFDYTYGPKKIANMDNLPKFAKNRFQIVKVAKQTFSGQKIGSTAIRKAIKNGEMEEAYDLLGHHYQMSGTIGHGERNGHKIGFPTANLVWDQKKVVPKIGVYATKTKIDGKWYDSMTSVGYNLTTGQERRIYIESHLFNFDKEAYGEKMTIKWYLYTRGEVKFAGLDELKEQLKRDENRIKAYFAEIDSKK</sequence>
<dbReference type="EC" id="2.7.7.2" evidence="14"/>
<evidence type="ECO:0000259" key="15">
    <source>
        <dbReference type="SMART" id="SM00904"/>
    </source>
</evidence>
<dbReference type="SUPFAM" id="SSF52374">
    <property type="entry name" value="Nucleotidylyl transferase"/>
    <property type="match status" value="1"/>
</dbReference>
<keyword evidence="11" id="KW-0511">Multifunctional enzyme</keyword>
<name>A0A4S2BLR7_9LACO</name>
<evidence type="ECO:0000256" key="2">
    <source>
        <dbReference type="ARBA" id="ARBA00005201"/>
    </source>
</evidence>
<dbReference type="GO" id="GO:0008531">
    <property type="term" value="F:riboflavin kinase activity"/>
    <property type="evidence" value="ECO:0007669"/>
    <property type="project" value="UniProtKB-UniRule"/>
</dbReference>
<comment type="similarity">
    <text evidence="14">Belongs to the ribF family.</text>
</comment>
<comment type="pathway">
    <text evidence="2 14">Cofactor biosynthesis; FMN biosynthesis; FMN from riboflavin (ATP route): step 1/1.</text>
</comment>
<keyword evidence="5 14" id="KW-0808">Transferase</keyword>
<dbReference type="Pfam" id="PF06574">
    <property type="entry name" value="FAD_syn"/>
    <property type="match status" value="1"/>
</dbReference>
<evidence type="ECO:0000256" key="6">
    <source>
        <dbReference type="ARBA" id="ARBA00022695"/>
    </source>
</evidence>
<evidence type="ECO:0000256" key="3">
    <source>
        <dbReference type="ARBA" id="ARBA00022630"/>
    </source>
</evidence>
<evidence type="ECO:0000256" key="4">
    <source>
        <dbReference type="ARBA" id="ARBA00022643"/>
    </source>
</evidence>
<gene>
    <name evidence="16" type="primary">ribF</name>
    <name evidence="16" type="ORF">E5351_04720</name>
</gene>
<dbReference type="GO" id="GO:0006747">
    <property type="term" value="P:FAD biosynthetic process"/>
    <property type="evidence" value="ECO:0007669"/>
    <property type="project" value="UniProtKB-UniRule"/>
</dbReference>
<dbReference type="RefSeq" id="WP_004042920.1">
    <property type="nucleotide sequence ID" value="NZ_AQFR02000003.1"/>
</dbReference>
<accession>A0A4S2BLR7</accession>
<dbReference type="CDD" id="cd02064">
    <property type="entry name" value="FAD_synthetase_N"/>
    <property type="match status" value="1"/>
</dbReference>
<dbReference type="EC" id="2.7.1.26" evidence="14"/>
<evidence type="ECO:0000256" key="13">
    <source>
        <dbReference type="ARBA" id="ARBA00049494"/>
    </source>
</evidence>
<comment type="catalytic activity">
    <reaction evidence="12 14">
        <text>riboflavin + ATP = FMN + ADP + H(+)</text>
        <dbReference type="Rhea" id="RHEA:14357"/>
        <dbReference type="ChEBI" id="CHEBI:15378"/>
        <dbReference type="ChEBI" id="CHEBI:30616"/>
        <dbReference type="ChEBI" id="CHEBI:57986"/>
        <dbReference type="ChEBI" id="CHEBI:58210"/>
        <dbReference type="ChEBI" id="CHEBI:456216"/>
        <dbReference type="EC" id="2.7.1.26"/>
    </reaction>
</comment>
<keyword evidence="3 14" id="KW-0285">Flavoprotein</keyword>
<dbReference type="GO" id="GO:0005524">
    <property type="term" value="F:ATP binding"/>
    <property type="evidence" value="ECO:0007669"/>
    <property type="project" value="UniProtKB-UniRule"/>
</dbReference>
<dbReference type="Pfam" id="PF01687">
    <property type="entry name" value="Flavokinase"/>
    <property type="match status" value="1"/>
</dbReference>
<evidence type="ECO:0000256" key="9">
    <source>
        <dbReference type="ARBA" id="ARBA00022827"/>
    </source>
</evidence>
<dbReference type="GO" id="GO:0009398">
    <property type="term" value="P:FMN biosynthetic process"/>
    <property type="evidence" value="ECO:0007669"/>
    <property type="project" value="UniProtKB-UniRule"/>
</dbReference>
<feature type="domain" description="Riboflavin kinase" evidence="15">
    <location>
        <begin position="183"/>
        <end position="308"/>
    </location>
</feature>
<proteinExistence type="inferred from homology"/>
<dbReference type="PANTHER" id="PTHR22749">
    <property type="entry name" value="RIBOFLAVIN KINASE/FMN ADENYLYLTRANSFERASE"/>
    <property type="match status" value="1"/>
</dbReference>
<keyword evidence="9 14" id="KW-0274">FAD</keyword>
<evidence type="ECO:0000256" key="7">
    <source>
        <dbReference type="ARBA" id="ARBA00022741"/>
    </source>
</evidence>
<dbReference type="GO" id="GO:0003919">
    <property type="term" value="F:FMN adenylyltransferase activity"/>
    <property type="evidence" value="ECO:0007669"/>
    <property type="project" value="UniProtKB-UniRule"/>
</dbReference>
<dbReference type="NCBIfam" id="TIGR00083">
    <property type="entry name" value="ribF"/>
    <property type="match status" value="1"/>
</dbReference>